<dbReference type="PANTHER" id="PTHR37540">
    <property type="entry name" value="TRANSCRIPTION FACTOR (ACR-2), PUTATIVE-RELATED-RELATED"/>
    <property type="match status" value="1"/>
</dbReference>
<accession>A0AAN6E3N8</accession>
<evidence type="ECO:0000313" key="1">
    <source>
        <dbReference type="EMBL" id="KAI1616070.1"/>
    </source>
</evidence>
<keyword evidence="2" id="KW-1185">Reference proteome</keyword>
<gene>
    <name evidence="1" type="ORF">EDD36DRAFT_460966</name>
</gene>
<name>A0AAN6E3N8_9EURO</name>
<dbReference type="Proteomes" id="UP001203852">
    <property type="component" value="Unassembled WGS sequence"/>
</dbReference>
<dbReference type="EMBL" id="MU404351">
    <property type="protein sequence ID" value="KAI1616070.1"/>
    <property type="molecule type" value="Genomic_DNA"/>
</dbReference>
<reference evidence="1" key="1">
    <citation type="journal article" date="2022" name="bioRxiv">
        <title>Deciphering the potential niche of two novel black yeast fungi from a biological soil crust based on their genomes, phenotypes, and melanin regulation.</title>
        <authorList>
            <consortium name="DOE Joint Genome Institute"/>
            <person name="Carr E.C."/>
            <person name="Barton Q."/>
            <person name="Grambo S."/>
            <person name="Sullivan M."/>
            <person name="Renfro C.M."/>
            <person name="Kuo A."/>
            <person name="Pangilinan J."/>
            <person name="Lipzen A."/>
            <person name="Keymanesh K."/>
            <person name="Savage E."/>
            <person name="Barry K."/>
            <person name="Grigoriev I.V."/>
            <person name="Riekhof W.R."/>
            <person name="Harris S.S."/>
        </authorList>
    </citation>
    <scope>NUCLEOTIDE SEQUENCE</scope>
    <source>
        <strain evidence="1">JF 03-4F</strain>
    </source>
</reference>
<sequence length="381" mass="42331">MLRTILLARTAPSPENALALEQYARCLQYLMKDMRLIQDGINEPSDSLLIGTAALASHGELRSKRSMAADPRVQISPVAKTQNIDVYSSGQMEPVHMQAFYLLASQRGGLQACQLHGLADILEIIDLCFATRALAIPQFESRHTTFLVQLTGTFNFDAEAQALLQRFGEAFLESAELQPLHLTIHHMRTVVAALDQYVREGQKPASLPKLLQARNAVQYLLLSVSARKSASDTADCLVDMCRLGLLIFSNMVLFPLPTESGVAEMLVGALRGRLLESHVLEGHVDIWSQRSDLLTWIVTLGTMAATSTAYSQWYTQYLADMMPVGHLPGWHHLEETVLSKYAWWKYTCSNSGEGIWLESTLICERNNMQKAISGVKNGLNI</sequence>
<dbReference type="AlphaFoldDB" id="A0AAN6E3N8"/>
<comment type="caution">
    <text evidence="1">The sequence shown here is derived from an EMBL/GenBank/DDBJ whole genome shotgun (WGS) entry which is preliminary data.</text>
</comment>
<protein>
    <recommendedName>
        <fullName evidence="3">Transcription factor domain-containing protein</fullName>
    </recommendedName>
</protein>
<organism evidence="1 2">
    <name type="scientific">Exophiala viscosa</name>
    <dbReference type="NCBI Taxonomy" id="2486360"/>
    <lineage>
        <taxon>Eukaryota</taxon>
        <taxon>Fungi</taxon>
        <taxon>Dikarya</taxon>
        <taxon>Ascomycota</taxon>
        <taxon>Pezizomycotina</taxon>
        <taxon>Eurotiomycetes</taxon>
        <taxon>Chaetothyriomycetidae</taxon>
        <taxon>Chaetothyriales</taxon>
        <taxon>Herpotrichiellaceae</taxon>
        <taxon>Exophiala</taxon>
    </lineage>
</organism>
<proteinExistence type="predicted"/>
<evidence type="ECO:0008006" key="3">
    <source>
        <dbReference type="Google" id="ProtNLM"/>
    </source>
</evidence>
<dbReference type="PANTHER" id="PTHR37540:SF5">
    <property type="entry name" value="TRANSCRIPTION FACTOR DOMAIN-CONTAINING PROTEIN"/>
    <property type="match status" value="1"/>
</dbReference>
<evidence type="ECO:0000313" key="2">
    <source>
        <dbReference type="Proteomes" id="UP001203852"/>
    </source>
</evidence>